<feature type="domain" description="HTH tetR-type" evidence="3">
    <location>
        <begin position="3"/>
        <end position="63"/>
    </location>
</feature>
<keyword evidence="5" id="KW-1185">Reference proteome</keyword>
<organism evidence="4 5">
    <name type="scientific">Sporolactobacillus nakayamae</name>
    <dbReference type="NCBI Taxonomy" id="269670"/>
    <lineage>
        <taxon>Bacteria</taxon>
        <taxon>Bacillati</taxon>
        <taxon>Bacillota</taxon>
        <taxon>Bacilli</taxon>
        <taxon>Bacillales</taxon>
        <taxon>Sporolactobacillaceae</taxon>
        <taxon>Sporolactobacillus</taxon>
    </lineage>
</organism>
<evidence type="ECO:0000313" key="4">
    <source>
        <dbReference type="EMBL" id="SFG60997.1"/>
    </source>
</evidence>
<evidence type="ECO:0000256" key="2">
    <source>
        <dbReference type="PROSITE-ProRule" id="PRU00335"/>
    </source>
</evidence>
<dbReference type="Proteomes" id="UP000198752">
    <property type="component" value="Unassembled WGS sequence"/>
</dbReference>
<dbReference type="PANTHER" id="PTHR43479">
    <property type="entry name" value="ACREF/ENVCD OPERON REPRESSOR-RELATED"/>
    <property type="match status" value="1"/>
</dbReference>
<name>A0A1I2TCG3_9BACL</name>
<keyword evidence="1 2" id="KW-0238">DNA-binding</keyword>
<dbReference type="EMBL" id="FOOY01000014">
    <property type="protein sequence ID" value="SFG60997.1"/>
    <property type="molecule type" value="Genomic_DNA"/>
</dbReference>
<dbReference type="PRINTS" id="PR00455">
    <property type="entry name" value="HTHTETR"/>
</dbReference>
<dbReference type="InterPro" id="IPR036271">
    <property type="entry name" value="Tet_transcr_reg_TetR-rel_C_sf"/>
</dbReference>
<dbReference type="InterPro" id="IPR050624">
    <property type="entry name" value="HTH-type_Tx_Regulator"/>
</dbReference>
<evidence type="ECO:0000259" key="3">
    <source>
        <dbReference type="PROSITE" id="PS50977"/>
    </source>
</evidence>
<dbReference type="PROSITE" id="PS01081">
    <property type="entry name" value="HTH_TETR_1"/>
    <property type="match status" value="1"/>
</dbReference>
<dbReference type="RefSeq" id="WP_093672901.1">
    <property type="nucleotide sequence ID" value="NZ_FOOY01000014.1"/>
</dbReference>
<gene>
    <name evidence="4" type="ORF">SAMN02982927_02203</name>
</gene>
<dbReference type="Gene3D" id="1.10.357.10">
    <property type="entry name" value="Tetracycline Repressor, domain 2"/>
    <property type="match status" value="1"/>
</dbReference>
<dbReference type="GO" id="GO:0003677">
    <property type="term" value="F:DNA binding"/>
    <property type="evidence" value="ECO:0007669"/>
    <property type="project" value="UniProtKB-UniRule"/>
</dbReference>
<dbReference type="InterPro" id="IPR001647">
    <property type="entry name" value="HTH_TetR"/>
</dbReference>
<dbReference type="PROSITE" id="PS50977">
    <property type="entry name" value="HTH_TETR_2"/>
    <property type="match status" value="1"/>
</dbReference>
<evidence type="ECO:0000313" key="5">
    <source>
        <dbReference type="Proteomes" id="UP000198752"/>
    </source>
</evidence>
<dbReference type="AlphaFoldDB" id="A0A1I2TCG3"/>
<evidence type="ECO:0000256" key="1">
    <source>
        <dbReference type="ARBA" id="ARBA00023125"/>
    </source>
</evidence>
<dbReference type="InterPro" id="IPR023772">
    <property type="entry name" value="DNA-bd_HTH_TetR-type_CS"/>
</dbReference>
<dbReference type="InterPro" id="IPR049488">
    <property type="entry name" value="TM_1030-like_C"/>
</dbReference>
<accession>A0A1I2TCG3</accession>
<dbReference type="Pfam" id="PF00440">
    <property type="entry name" value="TetR_N"/>
    <property type="match status" value="1"/>
</dbReference>
<protein>
    <submittedName>
        <fullName evidence="4">Transcriptional regulator, TetR family</fullName>
    </submittedName>
</protein>
<reference evidence="5" key="1">
    <citation type="submission" date="2016-10" db="EMBL/GenBank/DDBJ databases">
        <authorList>
            <person name="Varghese N."/>
            <person name="Submissions S."/>
        </authorList>
    </citation>
    <scope>NUCLEOTIDE SEQUENCE [LARGE SCALE GENOMIC DNA]</scope>
    <source>
        <strain evidence="5">ATCC 700379</strain>
    </source>
</reference>
<proteinExistence type="predicted"/>
<dbReference type="STRING" id="269670.SAMN02982927_02203"/>
<dbReference type="SUPFAM" id="SSF46689">
    <property type="entry name" value="Homeodomain-like"/>
    <property type="match status" value="1"/>
</dbReference>
<dbReference type="OrthoDB" id="9780939at2"/>
<dbReference type="Pfam" id="PF21256">
    <property type="entry name" value="TetR_C_5-like"/>
    <property type="match status" value="1"/>
</dbReference>
<sequence length="201" mass="23432">MDEPKEKAILDAAIHEFAVKGFERASTNQIAKSSGVSKGLIFHYFDSKEKLFEKSVDYAVRFMMKELDYENWKLSSDMLADMRKICEMEVHVYKKYPDIYQFITNAFAQPPERLTDKMISLYNELNAMTPDFVGDTIERLDLKDDVDAGLLKEVLLCLFNDYSNRTMAYLKKYPNSSIDDLKPLIERLFAMMEMTLRGLIR</sequence>
<dbReference type="Gene3D" id="1.10.10.60">
    <property type="entry name" value="Homeodomain-like"/>
    <property type="match status" value="1"/>
</dbReference>
<dbReference type="SUPFAM" id="SSF48498">
    <property type="entry name" value="Tetracyclin repressor-like, C-terminal domain"/>
    <property type="match status" value="1"/>
</dbReference>
<dbReference type="PANTHER" id="PTHR43479:SF11">
    <property type="entry name" value="ACREF_ENVCD OPERON REPRESSOR-RELATED"/>
    <property type="match status" value="1"/>
</dbReference>
<dbReference type="InterPro" id="IPR009057">
    <property type="entry name" value="Homeodomain-like_sf"/>
</dbReference>
<feature type="DNA-binding region" description="H-T-H motif" evidence="2">
    <location>
        <begin position="26"/>
        <end position="45"/>
    </location>
</feature>